<keyword evidence="2" id="KW-0614">Plasmid</keyword>
<evidence type="ECO:0000259" key="1">
    <source>
        <dbReference type="Pfam" id="PF12697"/>
    </source>
</evidence>
<feature type="domain" description="AB hydrolase-1" evidence="1">
    <location>
        <begin position="8"/>
        <end position="220"/>
    </location>
</feature>
<accession>A0A2Z5GCD9</accession>
<evidence type="ECO:0000313" key="3">
    <source>
        <dbReference type="Proteomes" id="UP000253606"/>
    </source>
</evidence>
<proteinExistence type="predicted"/>
<evidence type="ECO:0000313" key="2">
    <source>
        <dbReference type="EMBL" id="AXC16394.1"/>
    </source>
</evidence>
<dbReference type="PANTHER" id="PTHR37017:SF11">
    <property type="entry name" value="ESTERASE_LIPASE_THIOESTERASE DOMAIN-CONTAINING PROTEIN"/>
    <property type="match status" value="1"/>
</dbReference>
<dbReference type="KEGG" id="abas:ACPOL_7204"/>
<dbReference type="InterPro" id="IPR029058">
    <property type="entry name" value="AB_hydrolase_fold"/>
</dbReference>
<dbReference type="Proteomes" id="UP000253606">
    <property type="component" value="Plasmid pACPOL3"/>
</dbReference>
<protein>
    <submittedName>
        <fullName evidence="2">Putative signal peptide protein</fullName>
    </submittedName>
</protein>
<geneLocation type="plasmid" evidence="3">
    <name>pacpol3</name>
</geneLocation>
<sequence>MSKNVNIMLVHGAWADGSCWSKVILLLEAKGYNVTAAQIPLQSLTGDIEVTRRLLTANNGPTVLVGHSYGGAVITGAATATPQVKALVYITAFGLDEGESLESLSKQGPPSPGSAAIEPDDKGFLWINRDKFHTAFAGGATDDEASIMAAVQKPLSFAAFGGLESAPAWKTLPSWYLTCSEDQMIPPPAQEFLAKRMNATVRSVASSHCPFMSHPKEVADIIALAAESITV</sequence>
<gene>
    <name evidence="2" type="ORF">ACPOL_7204</name>
</gene>
<reference evidence="2 3" key="1">
    <citation type="journal article" date="2018" name="Front. Microbiol.">
        <title>Hydrolytic Capabilities as a Key to Environmental Success: Chitinolytic and Cellulolytic Acidobacteria From Acidic Sub-arctic Soils and Boreal Peatlands.</title>
        <authorList>
            <person name="Belova S.E."/>
            <person name="Ravin N.V."/>
            <person name="Pankratov T.A."/>
            <person name="Rakitin A.L."/>
            <person name="Ivanova A.A."/>
            <person name="Beletsky A.V."/>
            <person name="Mardanov A.V."/>
            <person name="Sinninghe Damste J.S."/>
            <person name="Dedysh S.N."/>
        </authorList>
    </citation>
    <scope>NUCLEOTIDE SEQUENCE [LARGE SCALE GENOMIC DNA]</scope>
    <source>
        <strain evidence="2 3">SBC82</strain>
        <plasmid evidence="3">pacpol3</plasmid>
    </source>
</reference>
<dbReference type="EMBL" id="CP030844">
    <property type="protein sequence ID" value="AXC16394.1"/>
    <property type="molecule type" value="Genomic_DNA"/>
</dbReference>
<dbReference type="Gene3D" id="3.40.50.1820">
    <property type="entry name" value="alpha/beta hydrolase"/>
    <property type="match status" value="1"/>
</dbReference>
<dbReference type="SUPFAM" id="SSF53474">
    <property type="entry name" value="alpha/beta-Hydrolases"/>
    <property type="match status" value="1"/>
</dbReference>
<dbReference type="RefSeq" id="WP_114211530.1">
    <property type="nucleotide sequence ID" value="NZ_CP030844.1"/>
</dbReference>
<dbReference type="InterPro" id="IPR000073">
    <property type="entry name" value="AB_hydrolase_1"/>
</dbReference>
<name>A0A2Z5GCD9_9BACT</name>
<dbReference type="OrthoDB" id="110365at2"/>
<dbReference type="AlphaFoldDB" id="A0A2Z5GCD9"/>
<dbReference type="Pfam" id="PF12697">
    <property type="entry name" value="Abhydrolase_6"/>
    <property type="match status" value="1"/>
</dbReference>
<dbReference type="InterPro" id="IPR052897">
    <property type="entry name" value="Sec-Metab_Biosynth_Hydrolase"/>
</dbReference>
<organism evidence="2 3">
    <name type="scientific">Acidisarcina polymorpha</name>
    <dbReference type="NCBI Taxonomy" id="2211140"/>
    <lineage>
        <taxon>Bacteria</taxon>
        <taxon>Pseudomonadati</taxon>
        <taxon>Acidobacteriota</taxon>
        <taxon>Terriglobia</taxon>
        <taxon>Terriglobales</taxon>
        <taxon>Acidobacteriaceae</taxon>
        <taxon>Acidisarcina</taxon>
    </lineage>
</organism>
<dbReference type="PANTHER" id="PTHR37017">
    <property type="entry name" value="AB HYDROLASE-1 DOMAIN-CONTAINING PROTEIN-RELATED"/>
    <property type="match status" value="1"/>
</dbReference>
<keyword evidence="3" id="KW-1185">Reference proteome</keyword>